<dbReference type="GO" id="GO:0046872">
    <property type="term" value="F:metal ion binding"/>
    <property type="evidence" value="ECO:0007669"/>
    <property type="project" value="UniProtKB-KW"/>
</dbReference>
<dbReference type="Gene3D" id="3.20.20.70">
    <property type="entry name" value="Aldolase class I"/>
    <property type="match status" value="1"/>
</dbReference>
<evidence type="ECO:0000256" key="2">
    <source>
        <dbReference type="ARBA" id="ARBA00022723"/>
    </source>
</evidence>
<dbReference type="CDD" id="cd01335">
    <property type="entry name" value="Radical_SAM"/>
    <property type="match status" value="1"/>
</dbReference>
<keyword evidence="1" id="KW-0949">S-adenosyl-L-methionine</keyword>
<dbReference type="SUPFAM" id="SSF102114">
    <property type="entry name" value="Radical SAM enzymes"/>
    <property type="match status" value="1"/>
</dbReference>
<dbReference type="Pfam" id="PF04055">
    <property type="entry name" value="Radical_SAM"/>
    <property type="match status" value="1"/>
</dbReference>
<keyword evidence="2" id="KW-0479">Metal-binding</keyword>
<dbReference type="InterPro" id="IPR013785">
    <property type="entry name" value="Aldolase_TIM"/>
</dbReference>
<proteinExistence type="predicted"/>
<dbReference type="InterPro" id="IPR007197">
    <property type="entry name" value="rSAM"/>
</dbReference>
<keyword evidence="4" id="KW-0411">Iron-sulfur</keyword>
<keyword evidence="3" id="KW-0408">Iron</keyword>
<dbReference type="AlphaFoldDB" id="A0A645C1S2"/>
<sequence>MLLEDGTVVQLTDLSFHMSYIKSALSWSALQQLKYISDLHTPFQLRLDERQNPALYDKTHKISSVTFPEKTDFYKQKTASGLPFLGNAVLQGTEWLSFQLLWKCDFACSGNACQYCYSGGELETLVQKGKALPRYPSDEEIAEIVDYAVNCDPGIASIQITGGSTFDERAECDRIVSILKAIDKRVGRNNIQGEILIYTTPPKDPTLLDALFLAGADRISMSLEIWDEALAAKIMPGKMKYTGRKRHLDALEYVAKTYGKNKACSNFIIGLEPADRMLEGAKYLAERGIVPIASVWIPFGRPVEGSMKAPALDYYQTVRQGLSELYCTYGLEPPGGMGLNVCMCRDIWLNR</sequence>
<protein>
    <recommendedName>
        <fullName evidence="5">Radical SAM core domain-containing protein</fullName>
    </recommendedName>
</protein>
<dbReference type="EMBL" id="VSSQ01024285">
    <property type="protein sequence ID" value="MPM71710.1"/>
    <property type="molecule type" value="Genomic_DNA"/>
</dbReference>
<dbReference type="PROSITE" id="PS51918">
    <property type="entry name" value="RADICAL_SAM"/>
    <property type="match status" value="1"/>
</dbReference>
<dbReference type="SFLD" id="SFLDS00029">
    <property type="entry name" value="Radical_SAM"/>
    <property type="match status" value="1"/>
</dbReference>
<feature type="domain" description="Radical SAM core" evidence="5">
    <location>
        <begin position="88"/>
        <end position="332"/>
    </location>
</feature>
<evidence type="ECO:0000256" key="1">
    <source>
        <dbReference type="ARBA" id="ARBA00022691"/>
    </source>
</evidence>
<accession>A0A645C1S2</accession>
<organism evidence="6">
    <name type="scientific">bioreactor metagenome</name>
    <dbReference type="NCBI Taxonomy" id="1076179"/>
    <lineage>
        <taxon>unclassified sequences</taxon>
        <taxon>metagenomes</taxon>
        <taxon>ecological metagenomes</taxon>
    </lineage>
</organism>
<evidence type="ECO:0000313" key="6">
    <source>
        <dbReference type="EMBL" id="MPM71710.1"/>
    </source>
</evidence>
<name>A0A645C1S2_9ZZZZ</name>
<dbReference type="NCBIfam" id="NF045502">
    <property type="entry name" value="variant_rSAM"/>
    <property type="match status" value="1"/>
</dbReference>
<evidence type="ECO:0000256" key="3">
    <source>
        <dbReference type="ARBA" id="ARBA00023004"/>
    </source>
</evidence>
<dbReference type="InterPro" id="IPR058240">
    <property type="entry name" value="rSAM_sf"/>
</dbReference>
<evidence type="ECO:0000259" key="5">
    <source>
        <dbReference type="PROSITE" id="PS51918"/>
    </source>
</evidence>
<dbReference type="GO" id="GO:0051536">
    <property type="term" value="F:iron-sulfur cluster binding"/>
    <property type="evidence" value="ECO:0007669"/>
    <property type="project" value="UniProtKB-KW"/>
</dbReference>
<evidence type="ECO:0000256" key="4">
    <source>
        <dbReference type="ARBA" id="ARBA00023014"/>
    </source>
</evidence>
<comment type="caution">
    <text evidence="6">The sequence shown here is derived from an EMBL/GenBank/DDBJ whole genome shotgun (WGS) entry which is preliminary data.</text>
</comment>
<reference evidence="6" key="1">
    <citation type="submission" date="2019-08" db="EMBL/GenBank/DDBJ databases">
        <authorList>
            <person name="Kucharzyk K."/>
            <person name="Murdoch R.W."/>
            <person name="Higgins S."/>
            <person name="Loffler F."/>
        </authorList>
    </citation>
    <scope>NUCLEOTIDE SEQUENCE</scope>
</reference>
<dbReference type="GO" id="GO:0003824">
    <property type="term" value="F:catalytic activity"/>
    <property type="evidence" value="ECO:0007669"/>
    <property type="project" value="InterPro"/>
</dbReference>
<gene>
    <name evidence="6" type="ORF">SDC9_118680</name>
</gene>